<dbReference type="EMBL" id="BMZB01000001">
    <property type="protein sequence ID" value="GGZ30586.1"/>
    <property type="molecule type" value="Genomic_DNA"/>
</dbReference>
<organism evidence="2 3">
    <name type="scientific">Asticcacaulis endophyticus</name>
    <dbReference type="NCBI Taxonomy" id="1395890"/>
    <lineage>
        <taxon>Bacteria</taxon>
        <taxon>Pseudomonadati</taxon>
        <taxon>Pseudomonadota</taxon>
        <taxon>Alphaproteobacteria</taxon>
        <taxon>Caulobacterales</taxon>
        <taxon>Caulobacteraceae</taxon>
        <taxon>Asticcacaulis</taxon>
    </lineage>
</organism>
<dbReference type="RefSeq" id="WP_189485848.1">
    <property type="nucleotide sequence ID" value="NZ_BMZB01000001.1"/>
</dbReference>
<comment type="caution">
    <text evidence="2">The sequence shown here is derived from an EMBL/GenBank/DDBJ whole genome shotgun (WGS) entry which is preliminary data.</text>
</comment>
<name>A0A918USR2_9CAUL</name>
<gene>
    <name evidence="2" type="ORF">GCM10011273_16220</name>
</gene>
<evidence type="ECO:0000313" key="2">
    <source>
        <dbReference type="EMBL" id="GGZ30586.1"/>
    </source>
</evidence>
<evidence type="ECO:0000313" key="3">
    <source>
        <dbReference type="Proteomes" id="UP000662572"/>
    </source>
</evidence>
<dbReference type="Proteomes" id="UP000662572">
    <property type="component" value="Unassembled WGS sequence"/>
</dbReference>
<feature type="chain" id="PRO_5037908367" description="START domain-containing protein" evidence="1">
    <location>
        <begin position="26"/>
        <end position="238"/>
    </location>
</feature>
<feature type="signal peptide" evidence="1">
    <location>
        <begin position="1"/>
        <end position="25"/>
    </location>
</feature>
<dbReference type="AlphaFoldDB" id="A0A918USR2"/>
<evidence type="ECO:0008006" key="4">
    <source>
        <dbReference type="Google" id="ProtNLM"/>
    </source>
</evidence>
<keyword evidence="3" id="KW-1185">Reference proteome</keyword>
<accession>A0A918USR2</accession>
<proteinExistence type="predicted"/>
<keyword evidence="1" id="KW-0732">Signal</keyword>
<reference evidence="2" key="2">
    <citation type="submission" date="2020-09" db="EMBL/GenBank/DDBJ databases">
        <authorList>
            <person name="Sun Q."/>
            <person name="Kim S."/>
        </authorList>
    </citation>
    <scope>NUCLEOTIDE SEQUENCE</scope>
    <source>
        <strain evidence="2">KCTC 32296</strain>
    </source>
</reference>
<protein>
    <recommendedName>
        <fullName evidence="4">START domain-containing protein</fullName>
    </recommendedName>
</protein>
<reference evidence="2" key="1">
    <citation type="journal article" date="2014" name="Int. J. Syst. Evol. Microbiol.">
        <title>Complete genome sequence of Corynebacterium casei LMG S-19264T (=DSM 44701T), isolated from a smear-ripened cheese.</title>
        <authorList>
            <consortium name="US DOE Joint Genome Institute (JGI-PGF)"/>
            <person name="Walter F."/>
            <person name="Albersmeier A."/>
            <person name="Kalinowski J."/>
            <person name="Ruckert C."/>
        </authorList>
    </citation>
    <scope>NUCLEOTIDE SEQUENCE</scope>
    <source>
        <strain evidence="2">KCTC 32296</strain>
    </source>
</reference>
<sequence>MKLKRFLAAATLATAVCVCAPQAFAAKTETFVKIEKPAAGTPVLLIKPEADLSMLTASGVTEPKVEWSDNAEKYLAEALEAAIKARSYTTHSVPIESYQEPRAVQLVKLNTVVTSSIAMQEWPALRLPTKTAFDWTLGEGTQVLIPQVAEGTAAPQYVIFLRATGSYSSGGRAALAVGAALLGAGVPLGGQFVQATLVDLKTGKVVWYEFDKVPTGEDIRTPEGATATVTRLFKKLPI</sequence>
<evidence type="ECO:0000256" key="1">
    <source>
        <dbReference type="SAM" id="SignalP"/>
    </source>
</evidence>